<dbReference type="Proteomes" id="UP000254263">
    <property type="component" value="Unassembled WGS sequence"/>
</dbReference>
<sequence>MKNSVLKFLWVLPALWVMASCNDNLSEVGGSIQPKDDKIRARVDSVSVNYSTMLMPSVYSNSRITLLGEIKDPFYGNFKANFISKLRHARGFKFAHKPIGGKIDSLQLHINYNVWAGDSTAILKAAVYKITDPVSGGGYSQKDLSKFQKEKNFLGSLVYTAKSGKTDTQRGLRYLSVPLSKELGQKFYDASINNPHFFDTQEAMEKELLQGLLVTTTTGSGNVLSVYGIEFRIFYSYEGDIKDKDGKTKKGSVKAVEIFANTKEQIQVNGFENSQIEDLLIPNDKYTYIKSPAGVVTKMLIKKEELVKALDRSGKGYNPAKRWLLNEAQLKIDVEQPDPKVTEMAPPPYLILLAADSLKNFFEKNYTELTHPESAFLSTIYSIEHRYYNFSNISPLISKHLKEHAKYLPDGKIALDKDLEAVIVPVQKFTVNSLDKNVTSEINNFIFPAAAKLKTSGRARKVGIISTEYNKQ</sequence>
<evidence type="ECO:0000256" key="1">
    <source>
        <dbReference type="SAM" id="SignalP"/>
    </source>
</evidence>
<reference evidence="2 3" key="1">
    <citation type="submission" date="2018-06" db="EMBL/GenBank/DDBJ databases">
        <authorList>
            <consortium name="Pathogen Informatics"/>
            <person name="Doyle S."/>
        </authorList>
    </citation>
    <scope>NUCLEOTIDE SEQUENCE [LARGE SCALE GENOMIC DNA]</scope>
    <source>
        <strain evidence="2 3">NCTC13100</strain>
    </source>
</reference>
<protein>
    <recommendedName>
        <fullName evidence="4">DUF4270 domain-containing protein</fullName>
    </recommendedName>
</protein>
<feature type="chain" id="PRO_5016789219" description="DUF4270 domain-containing protein" evidence="1">
    <location>
        <begin position="20"/>
        <end position="472"/>
    </location>
</feature>
<evidence type="ECO:0008006" key="4">
    <source>
        <dbReference type="Google" id="ProtNLM"/>
    </source>
</evidence>
<dbReference type="InterPro" id="IPR025366">
    <property type="entry name" value="DUF4270"/>
</dbReference>
<feature type="signal peptide" evidence="1">
    <location>
        <begin position="1"/>
        <end position="19"/>
    </location>
</feature>
<dbReference type="AlphaFoldDB" id="A0A379DH29"/>
<evidence type="ECO:0000313" key="2">
    <source>
        <dbReference type="EMBL" id="SUB77698.1"/>
    </source>
</evidence>
<dbReference type="EMBL" id="UGTI01000001">
    <property type="protein sequence ID" value="SUB77698.1"/>
    <property type="molecule type" value="Genomic_DNA"/>
</dbReference>
<dbReference type="RefSeq" id="WP_018360303.1">
    <property type="nucleotide sequence ID" value="NZ_UGTI01000001.1"/>
</dbReference>
<proteinExistence type="predicted"/>
<keyword evidence="1" id="KW-0732">Signal</keyword>
<evidence type="ECO:0000313" key="3">
    <source>
        <dbReference type="Proteomes" id="UP000254263"/>
    </source>
</evidence>
<name>A0A379DH29_9PORP</name>
<accession>A0A379DH29</accession>
<gene>
    <name evidence="2" type="ORF">NCTC13100_00837</name>
</gene>
<dbReference type="Pfam" id="PF14092">
    <property type="entry name" value="DUF4270"/>
    <property type="match status" value="1"/>
</dbReference>
<organism evidence="2 3">
    <name type="scientific">Porphyromonas macacae</name>
    <dbReference type="NCBI Taxonomy" id="28115"/>
    <lineage>
        <taxon>Bacteria</taxon>
        <taxon>Pseudomonadati</taxon>
        <taxon>Bacteroidota</taxon>
        <taxon>Bacteroidia</taxon>
        <taxon>Bacteroidales</taxon>
        <taxon>Porphyromonadaceae</taxon>
        <taxon>Porphyromonas</taxon>
    </lineage>
</organism>
<dbReference type="PROSITE" id="PS51257">
    <property type="entry name" value="PROKAR_LIPOPROTEIN"/>
    <property type="match status" value="1"/>
</dbReference>